<protein>
    <submittedName>
        <fullName evidence="1">Uncharacterized protein</fullName>
    </submittedName>
</protein>
<reference evidence="1" key="1">
    <citation type="submission" date="2018-11" db="EMBL/GenBank/DDBJ databases">
        <authorList>
            <consortium name="Pathogen Informatics"/>
        </authorList>
    </citation>
    <scope>NUCLEOTIDE SEQUENCE</scope>
</reference>
<organism evidence="1 2">
    <name type="scientific">Protopolystoma xenopodis</name>
    <dbReference type="NCBI Taxonomy" id="117903"/>
    <lineage>
        <taxon>Eukaryota</taxon>
        <taxon>Metazoa</taxon>
        <taxon>Spiralia</taxon>
        <taxon>Lophotrochozoa</taxon>
        <taxon>Platyhelminthes</taxon>
        <taxon>Monogenea</taxon>
        <taxon>Polyopisthocotylea</taxon>
        <taxon>Polystomatidea</taxon>
        <taxon>Polystomatidae</taxon>
        <taxon>Protopolystoma</taxon>
    </lineage>
</organism>
<sequence length="103" mass="11168">MKKATRPASRRDVQLIFRGRSNESGIGIRACGVSSSPDDATVGLSMHNSVGLHSSARPCGPGVEEVGGYTLMTGHDLDPELESRLRWRVWTRDKSTCKPAGEE</sequence>
<gene>
    <name evidence="1" type="ORF">PXEA_LOCUS19361</name>
</gene>
<accession>A0A3S5A2F5</accession>
<dbReference type="EMBL" id="CAAALY010077003">
    <property type="protein sequence ID" value="VEL25921.1"/>
    <property type="molecule type" value="Genomic_DNA"/>
</dbReference>
<keyword evidence="2" id="KW-1185">Reference proteome</keyword>
<proteinExistence type="predicted"/>
<dbReference type="AlphaFoldDB" id="A0A3S5A2F5"/>
<dbReference type="Proteomes" id="UP000784294">
    <property type="component" value="Unassembled WGS sequence"/>
</dbReference>
<name>A0A3S5A2F5_9PLAT</name>
<comment type="caution">
    <text evidence="1">The sequence shown here is derived from an EMBL/GenBank/DDBJ whole genome shotgun (WGS) entry which is preliminary data.</text>
</comment>
<evidence type="ECO:0000313" key="2">
    <source>
        <dbReference type="Proteomes" id="UP000784294"/>
    </source>
</evidence>
<evidence type="ECO:0000313" key="1">
    <source>
        <dbReference type="EMBL" id="VEL25921.1"/>
    </source>
</evidence>